<evidence type="ECO:0000256" key="1">
    <source>
        <dbReference type="ARBA" id="ARBA00004903"/>
    </source>
</evidence>
<dbReference type="GO" id="GO:0046452">
    <property type="term" value="P:dihydrofolate metabolic process"/>
    <property type="evidence" value="ECO:0007669"/>
    <property type="project" value="TreeGrafter"/>
</dbReference>
<protein>
    <recommendedName>
        <fullName evidence="3 8">Dihydrofolate reductase</fullName>
        <ecNumber evidence="3 8">1.5.1.3</ecNumber>
    </recommendedName>
</protein>
<dbReference type="PRINTS" id="PR00070">
    <property type="entry name" value="DHFR"/>
</dbReference>
<keyword evidence="5 8" id="KW-0521">NADP</keyword>
<reference evidence="11 12" key="2">
    <citation type="submission" date="2020-04" db="EMBL/GenBank/DDBJ databases">
        <title>Complete genome sequence of Alteromonas pelagimontana 5.12T.</title>
        <authorList>
            <person name="Sinha R.K."/>
            <person name="Krishnan K.P."/>
            <person name="Kurian J.P."/>
        </authorList>
    </citation>
    <scope>NUCLEOTIDE SEQUENCE [LARGE SCALE GENOMIC DNA]</scope>
    <source>
        <strain evidence="11 12">5.12</strain>
    </source>
</reference>
<dbReference type="Proteomes" id="UP000219285">
    <property type="component" value="Chromosome"/>
</dbReference>
<dbReference type="GO" id="GO:0070401">
    <property type="term" value="F:NADP+ binding"/>
    <property type="evidence" value="ECO:0007669"/>
    <property type="project" value="UniProtKB-ARBA"/>
</dbReference>
<evidence type="ECO:0000256" key="3">
    <source>
        <dbReference type="ARBA" id="ARBA00012856"/>
    </source>
</evidence>
<evidence type="ECO:0000313" key="11">
    <source>
        <dbReference type="EMBL" id="QJR82763.1"/>
    </source>
</evidence>
<sequence>MIAAMAHNRVIGADNGMPWRLPADLRHFKQKTVGKPIIMGRKTYDSIGKALPGRTNIVLSSKQGFLLPDACVVPTPDDAIDQAMTLTPHDEEIMVIGGGKIYEAFMPLANTLYLTFIDLAVEGDTYFPDYLAQGKWNETAREAFSPDDNNPYHYEFVTFERVS</sequence>
<dbReference type="InterPro" id="IPR012259">
    <property type="entry name" value="DHFR"/>
</dbReference>
<keyword evidence="12" id="KW-1185">Reference proteome</keyword>
<dbReference type="UniPathway" id="UPA00077">
    <property type="reaction ID" value="UER00158"/>
</dbReference>
<dbReference type="GO" id="GO:0005829">
    <property type="term" value="C:cytosol"/>
    <property type="evidence" value="ECO:0007669"/>
    <property type="project" value="TreeGrafter"/>
</dbReference>
<dbReference type="GO" id="GO:0004146">
    <property type="term" value="F:dihydrofolate reductase activity"/>
    <property type="evidence" value="ECO:0007669"/>
    <property type="project" value="UniProtKB-EC"/>
</dbReference>
<evidence type="ECO:0000256" key="9">
    <source>
        <dbReference type="RuleBase" id="RU004474"/>
    </source>
</evidence>
<dbReference type="PROSITE" id="PS51330">
    <property type="entry name" value="DHFR_2"/>
    <property type="match status" value="1"/>
</dbReference>
<feature type="domain" description="DHFR" evidence="10">
    <location>
        <begin position="1"/>
        <end position="161"/>
    </location>
</feature>
<dbReference type="EC" id="1.5.1.3" evidence="3 8"/>
<gene>
    <name evidence="11" type="primary">folA</name>
    <name evidence="11" type="ORF">CA267_006325</name>
</gene>
<evidence type="ECO:0000256" key="5">
    <source>
        <dbReference type="ARBA" id="ARBA00022857"/>
    </source>
</evidence>
<dbReference type="NCBIfam" id="NF008037">
    <property type="entry name" value="PRK10769.1"/>
    <property type="match status" value="1"/>
</dbReference>
<dbReference type="GO" id="GO:0046655">
    <property type="term" value="P:folic acid metabolic process"/>
    <property type="evidence" value="ECO:0007669"/>
    <property type="project" value="TreeGrafter"/>
</dbReference>
<dbReference type="EMBL" id="CP052766">
    <property type="protein sequence ID" value="QJR82763.1"/>
    <property type="molecule type" value="Genomic_DNA"/>
</dbReference>
<dbReference type="CDD" id="cd00209">
    <property type="entry name" value="DHFR"/>
    <property type="match status" value="1"/>
</dbReference>
<comment type="pathway">
    <text evidence="1 8">Cofactor biosynthesis; tetrahydrofolate biosynthesis; 5,6,7,8-tetrahydrofolate from 7,8-dihydrofolate: step 1/1.</text>
</comment>
<evidence type="ECO:0000259" key="10">
    <source>
        <dbReference type="PROSITE" id="PS51330"/>
    </source>
</evidence>
<organism evidence="11 12">
    <name type="scientific">Alteromonas pelagimontana</name>
    <dbReference type="NCBI Taxonomy" id="1858656"/>
    <lineage>
        <taxon>Bacteria</taxon>
        <taxon>Pseudomonadati</taxon>
        <taxon>Pseudomonadota</taxon>
        <taxon>Gammaproteobacteria</taxon>
        <taxon>Alteromonadales</taxon>
        <taxon>Alteromonadaceae</taxon>
        <taxon>Alteromonas/Salinimonas group</taxon>
        <taxon>Alteromonas</taxon>
    </lineage>
</organism>
<dbReference type="PROSITE" id="PS00075">
    <property type="entry name" value="DHFR_1"/>
    <property type="match status" value="1"/>
</dbReference>
<dbReference type="GO" id="GO:0006730">
    <property type="term" value="P:one-carbon metabolic process"/>
    <property type="evidence" value="ECO:0007669"/>
    <property type="project" value="UniProtKB-KW"/>
</dbReference>
<dbReference type="Pfam" id="PF00186">
    <property type="entry name" value="DHFR_1"/>
    <property type="match status" value="1"/>
</dbReference>
<evidence type="ECO:0000256" key="2">
    <source>
        <dbReference type="ARBA" id="ARBA00009539"/>
    </source>
</evidence>
<evidence type="ECO:0000256" key="4">
    <source>
        <dbReference type="ARBA" id="ARBA00022563"/>
    </source>
</evidence>
<evidence type="ECO:0000256" key="7">
    <source>
        <dbReference type="ARBA" id="ARBA00025067"/>
    </source>
</evidence>
<evidence type="ECO:0000313" key="12">
    <source>
        <dbReference type="Proteomes" id="UP000219285"/>
    </source>
</evidence>
<dbReference type="PANTHER" id="PTHR48069:SF3">
    <property type="entry name" value="DIHYDROFOLATE REDUCTASE"/>
    <property type="match status" value="1"/>
</dbReference>
<name>A0A6M4MI41_9ALTE</name>
<dbReference type="KEGG" id="apel:CA267_006325"/>
<dbReference type="SUPFAM" id="SSF53597">
    <property type="entry name" value="Dihydrofolate reductase-like"/>
    <property type="match status" value="1"/>
</dbReference>
<proteinExistence type="inferred from homology"/>
<accession>A0A6M4MI41</accession>
<dbReference type="Gene3D" id="3.40.430.10">
    <property type="entry name" value="Dihydrofolate Reductase, subunit A"/>
    <property type="match status" value="1"/>
</dbReference>
<dbReference type="OrthoDB" id="9804315at2"/>
<comment type="function">
    <text evidence="7 8">Key enzyme in folate metabolism. Catalyzes an essential reaction for de novo glycine and purine synthesis, and for DNA precursor synthesis.</text>
</comment>
<dbReference type="InterPro" id="IPR001796">
    <property type="entry name" value="DHFR_dom"/>
</dbReference>
<comment type="catalytic activity">
    <reaction evidence="8">
        <text>(6S)-5,6,7,8-tetrahydrofolate + NADP(+) = 7,8-dihydrofolate + NADPH + H(+)</text>
        <dbReference type="Rhea" id="RHEA:15009"/>
        <dbReference type="ChEBI" id="CHEBI:15378"/>
        <dbReference type="ChEBI" id="CHEBI:57451"/>
        <dbReference type="ChEBI" id="CHEBI:57453"/>
        <dbReference type="ChEBI" id="CHEBI:57783"/>
        <dbReference type="ChEBI" id="CHEBI:58349"/>
        <dbReference type="EC" id="1.5.1.3"/>
    </reaction>
</comment>
<evidence type="ECO:0000256" key="6">
    <source>
        <dbReference type="ARBA" id="ARBA00023002"/>
    </source>
</evidence>
<keyword evidence="6 8" id="KW-0560">Oxidoreductase</keyword>
<comment type="similarity">
    <text evidence="2 8 9">Belongs to the dihydrofolate reductase family.</text>
</comment>
<dbReference type="PIRSF" id="PIRSF000194">
    <property type="entry name" value="DHFR"/>
    <property type="match status" value="1"/>
</dbReference>
<dbReference type="PANTHER" id="PTHR48069">
    <property type="entry name" value="DIHYDROFOLATE REDUCTASE"/>
    <property type="match status" value="1"/>
</dbReference>
<dbReference type="InterPro" id="IPR024072">
    <property type="entry name" value="DHFR-like_dom_sf"/>
</dbReference>
<keyword evidence="4 8" id="KW-0554">One-carbon metabolism</keyword>
<evidence type="ECO:0000256" key="8">
    <source>
        <dbReference type="PIRNR" id="PIRNR000194"/>
    </source>
</evidence>
<dbReference type="AlphaFoldDB" id="A0A6M4MI41"/>
<reference evidence="12" key="1">
    <citation type="submission" date="2014-12" db="EMBL/GenBank/DDBJ databases">
        <title>Complete genome sequence of a multi-drug resistant Klebsiella pneumoniae.</title>
        <authorList>
            <person name="Hua X."/>
            <person name="Chen Q."/>
            <person name="Li X."/>
            <person name="Feng Y."/>
            <person name="Ruan Z."/>
            <person name="Yu Y."/>
        </authorList>
    </citation>
    <scope>NUCLEOTIDE SEQUENCE [LARGE SCALE GENOMIC DNA]</scope>
    <source>
        <strain evidence="12">5.12</strain>
    </source>
</reference>
<dbReference type="FunFam" id="3.40.430.10:FF:000001">
    <property type="entry name" value="Dihydrofolate reductase"/>
    <property type="match status" value="1"/>
</dbReference>
<dbReference type="InterPro" id="IPR017925">
    <property type="entry name" value="DHFR_CS"/>
</dbReference>
<dbReference type="GO" id="GO:0046654">
    <property type="term" value="P:tetrahydrofolate biosynthetic process"/>
    <property type="evidence" value="ECO:0007669"/>
    <property type="project" value="UniProtKB-UniPathway"/>
</dbReference>